<feature type="compositionally biased region" description="Basic and acidic residues" evidence="1">
    <location>
        <begin position="1"/>
        <end position="18"/>
    </location>
</feature>
<dbReference type="InterPro" id="IPR001173">
    <property type="entry name" value="Glyco_trans_2-like"/>
</dbReference>
<dbReference type="InterPro" id="IPR029044">
    <property type="entry name" value="Nucleotide-diphossugar_trans"/>
</dbReference>
<dbReference type="PANTHER" id="PTHR43685">
    <property type="entry name" value="GLYCOSYLTRANSFERASE"/>
    <property type="match status" value="1"/>
</dbReference>
<name>A0ABV7ZNM0_9CORY</name>
<dbReference type="RefSeq" id="WP_290289666.1">
    <property type="nucleotide sequence ID" value="NZ_CP047211.1"/>
</dbReference>
<keyword evidence="4" id="KW-1185">Reference proteome</keyword>
<sequence>MTDFPVRSDEPEPSELREQANGPASSDSGAPPRVSVVMPFADAAAYLPGALAGLAALRYPDLRFILVDDGSADGSAELAAEWAAARDDASVVTMPERGGVAAARDAGVAAADGEYVWFCDADDEWDPQIVARLAEAAPADLVCCRAVRHEAGGRVQVMEGVVRDARLDSGELAEALLSGLVRGYLWNKLIRREVLAAAIADAAARDRLSSQDDFLLLLDIARHARSAVLIPFIGYRYLERPGSISTGSTLRLANTAACAEAALEELPPRLPARRSGAPVTAAGFRTWFHLVPCLATPVHQKWPGGEVARVHGELLPELTLRGLADAWRMGHRRVAVHGLALKVLGPAGAYPAAYRVLRAGIDGLAKLPVMGR</sequence>
<organism evidence="3 4">
    <name type="scientific">Corynebacterium hansenii</name>
    <dbReference type="NCBI Taxonomy" id="394964"/>
    <lineage>
        <taxon>Bacteria</taxon>
        <taxon>Bacillati</taxon>
        <taxon>Actinomycetota</taxon>
        <taxon>Actinomycetes</taxon>
        <taxon>Mycobacteriales</taxon>
        <taxon>Corynebacteriaceae</taxon>
        <taxon>Corynebacterium</taxon>
    </lineage>
</organism>
<evidence type="ECO:0000259" key="2">
    <source>
        <dbReference type="Pfam" id="PF00535"/>
    </source>
</evidence>
<protein>
    <submittedName>
        <fullName evidence="3">Glycosyltransferase family 2 protein</fullName>
    </submittedName>
</protein>
<evidence type="ECO:0000313" key="3">
    <source>
        <dbReference type="EMBL" id="MFC3850167.1"/>
    </source>
</evidence>
<dbReference type="Pfam" id="PF00535">
    <property type="entry name" value="Glycos_transf_2"/>
    <property type="match status" value="1"/>
</dbReference>
<gene>
    <name evidence="3" type="ORF">ACFORJ_08315</name>
</gene>
<evidence type="ECO:0000313" key="4">
    <source>
        <dbReference type="Proteomes" id="UP001595751"/>
    </source>
</evidence>
<reference evidence="4" key="1">
    <citation type="journal article" date="2019" name="Int. J. Syst. Evol. Microbiol.">
        <title>The Global Catalogue of Microorganisms (GCM) 10K type strain sequencing project: providing services to taxonomists for standard genome sequencing and annotation.</title>
        <authorList>
            <consortium name="The Broad Institute Genomics Platform"/>
            <consortium name="The Broad Institute Genome Sequencing Center for Infectious Disease"/>
            <person name="Wu L."/>
            <person name="Ma J."/>
        </authorList>
    </citation>
    <scope>NUCLEOTIDE SEQUENCE [LARGE SCALE GENOMIC DNA]</scope>
    <source>
        <strain evidence="4">CCUG 53252</strain>
    </source>
</reference>
<proteinExistence type="predicted"/>
<evidence type="ECO:0000256" key="1">
    <source>
        <dbReference type="SAM" id="MobiDB-lite"/>
    </source>
</evidence>
<dbReference type="PANTHER" id="PTHR43685:SF2">
    <property type="entry name" value="GLYCOSYLTRANSFERASE 2-LIKE DOMAIN-CONTAINING PROTEIN"/>
    <property type="match status" value="1"/>
</dbReference>
<accession>A0ABV7ZNM0</accession>
<feature type="domain" description="Glycosyltransferase 2-like" evidence="2">
    <location>
        <begin position="35"/>
        <end position="159"/>
    </location>
</feature>
<dbReference type="Proteomes" id="UP001595751">
    <property type="component" value="Unassembled WGS sequence"/>
</dbReference>
<dbReference type="EMBL" id="JBHRZN010000002">
    <property type="protein sequence ID" value="MFC3850167.1"/>
    <property type="molecule type" value="Genomic_DNA"/>
</dbReference>
<dbReference type="SUPFAM" id="SSF53448">
    <property type="entry name" value="Nucleotide-diphospho-sugar transferases"/>
    <property type="match status" value="1"/>
</dbReference>
<dbReference type="CDD" id="cd00761">
    <property type="entry name" value="Glyco_tranf_GTA_type"/>
    <property type="match status" value="1"/>
</dbReference>
<dbReference type="InterPro" id="IPR050834">
    <property type="entry name" value="Glycosyltransf_2"/>
</dbReference>
<dbReference type="Gene3D" id="3.90.550.10">
    <property type="entry name" value="Spore Coat Polysaccharide Biosynthesis Protein SpsA, Chain A"/>
    <property type="match status" value="1"/>
</dbReference>
<feature type="region of interest" description="Disordered" evidence="1">
    <location>
        <begin position="1"/>
        <end position="32"/>
    </location>
</feature>
<comment type="caution">
    <text evidence="3">The sequence shown here is derived from an EMBL/GenBank/DDBJ whole genome shotgun (WGS) entry which is preliminary data.</text>
</comment>